<reference evidence="2 3" key="1">
    <citation type="submission" date="2019-04" db="EMBL/GenBank/DDBJ databases">
        <title>Salinimonas iocasae sp. nov., a halophilic bacterium isolated from the outer tube casing of tubeworms in Okinawa Trough.</title>
        <authorList>
            <person name="Zhang H."/>
            <person name="Wang H."/>
            <person name="Li C."/>
        </authorList>
    </citation>
    <scope>NUCLEOTIDE SEQUENCE [LARGE SCALE GENOMIC DNA]</scope>
    <source>
        <strain evidence="2 3">KX18D6</strain>
    </source>
</reference>
<dbReference type="AlphaFoldDB" id="A0A5B7YAK0"/>
<protein>
    <submittedName>
        <fullName evidence="2">DUF4124 domain-containing protein</fullName>
    </submittedName>
</protein>
<feature type="region of interest" description="Disordered" evidence="1">
    <location>
        <begin position="47"/>
        <end position="108"/>
    </location>
</feature>
<evidence type="ECO:0000313" key="3">
    <source>
        <dbReference type="Proteomes" id="UP000304912"/>
    </source>
</evidence>
<organism evidence="2 3">
    <name type="scientific">Salinimonas iocasae</name>
    <dbReference type="NCBI Taxonomy" id="2572577"/>
    <lineage>
        <taxon>Bacteria</taxon>
        <taxon>Pseudomonadati</taxon>
        <taxon>Pseudomonadota</taxon>
        <taxon>Gammaproteobacteria</taxon>
        <taxon>Alteromonadales</taxon>
        <taxon>Alteromonadaceae</taxon>
        <taxon>Alteromonas/Salinimonas group</taxon>
        <taxon>Salinimonas</taxon>
    </lineage>
</organism>
<sequence>MFMTEEELTMKLTVLMTAIGMSFVFGTAQGQEVYKIEKEDGTVVYTDTPSKQSEPVTFKAQTSNVAESLPVVSPKPVSPKENASKKQKKPAPDYRISVSHPKPEATVRNNNGAMTVKASSQPESSGTYQLTMDGKIVKNSATGEFTLTGVNRGAHTFTIQLLDKSGKTLASSKEQTFYMHQASALINTQNSQ</sequence>
<dbReference type="EMBL" id="CP039852">
    <property type="protein sequence ID" value="QCZ92671.1"/>
    <property type="molecule type" value="Genomic_DNA"/>
</dbReference>
<gene>
    <name evidence="2" type="ORF">FBQ74_03925</name>
</gene>
<name>A0A5B7YAK0_9ALTE</name>
<dbReference type="KEGG" id="salk:FBQ74_03925"/>
<evidence type="ECO:0000313" key="2">
    <source>
        <dbReference type="EMBL" id="QCZ92671.1"/>
    </source>
</evidence>
<dbReference type="OrthoDB" id="7062774at2"/>
<proteinExistence type="predicted"/>
<dbReference type="Proteomes" id="UP000304912">
    <property type="component" value="Chromosome"/>
</dbReference>
<accession>A0A5B7YAK0</accession>
<keyword evidence="3" id="KW-1185">Reference proteome</keyword>
<feature type="compositionally biased region" description="Polar residues" evidence="1">
    <location>
        <begin position="47"/>
        <end position="66"/>
    </location>
</feature>
<evidence type="ECO:0000256" key="1">
    <source>
        <dbReference type="SAM" id="MobiDB-lite"/>
    </source>
</evidence>